<keyword evidence="3" id="KW-0472">Membrane</keyword>
<feature type="transmembrane region" description="Helical" evidence="3">
    <location>
        <begin position="20"/>
        <end position="40"/>
    </location>
</feature>
<protein>
    <recommendedName>
        <fullName evidence="2">Galectin</fullName>
    </recommendedName>
</protein>
<dbReference type="PANTHER" id="PTHR11346">
    <property type="entry name" value="GALECTIN"/>
    <property type="match status" value="1"/>
</dbReference>
<feature type="domain" description="Galectin" evidence="4">
    <location>
        <begin position="1"/>
        <end position="159"/>
    </location>
</feature>
<evidence type="ECO:0000313" key="5">
    <source>
        <dbReference type="Ensembl" id="ENSAMXP00005006659.1"/>
    </source>
</evidence>
<keyword evidence="1 2" id="KW-0430">Lectin</keyword>
<dbReference type="AlphaFoldDB" id="A0A8B9H5P4"/>
<evidence type="ECO:0000259" key="4">
    <source>
        <dbReference type="PROSITE" id="PS51304"/>
    </source>
</evidence>
<evidence type="ECO:0000256" key="3">
    <source>
        <dbReference type="SAM" id="Phobius"/>
    </source>
</evidence>
<dbReference type="GO" id="GO:0030246">
    <property type="term" value="F:carbohydrate binding"/>
    <property type="evidence" value="ECO:0007669"/>
    <property type="project" value="UniProtKB-UniRule"/>
</dbReference>
<dbReference type="CDD" id="cd00070">
    <property type="entry name" value="GLECT"/>
    <property type="match status" value="1"/>
</dbReference>
<dbReference type="InterPro" id="IPR044156">
    <property type="entry name" value="Galectin-like"/>
</dbReference>
<dbReference type="Pfam" id="PF00337">
    <property type="entry name" value="Gal-bind_lectin"/>
    <property type="match status" value="1"/>
</dbReference>
<accession>A0A8B9H5P4</accession>
<organism evidence="5 6">
    <name type="scientific">Astyanax mexicanus</name>
    <name type="common">Blind cave fish</name>
    <name type="synonym">Astyanax fasciatus mexicanus</name>
    <dbReference type="NCBI Taxonomy" id="7994"/>
    <lineage>
        <taxon>Eukaryota</taxon>
        <taxon>Metazoa</taxon>
        <taxon>Chordata</taxon>
        <taxon>Craniata</taxon>
        <taxon>Vertebrata</taxon>
        <taxon>Euteleostomi</taxon>
        <taxon>Actinopterygii</taxon>
        <taxon>Neopterygii</taxon>
        <taxon>Teleostei</taxon>
        <taxon>Ostariophysi</taxon>
        <taxon>Characiformes</taxon>
        <taxon>Characoidei</taxon>
        <taxon>Acestrorhamphidae</taxon>
        <taxon>Acestrorhamphinae</taxon>
        <taxon>Astyanax</taxon>
    </lineage>
</organism>
<evidence type="ECO:0000256" key="1">
    <source>
        <dbReference type="ARBA" id="ARBA00022734"/>
    </source>
</evidence>
<keyword evidence="3" id="KW-1133">Transmembrane helix</keyword>
<dbReference type="Proteomes" id="UP000694621">
    <property type="component" value="Unplaced"/>
</dbReference>
<evidence type="ECO:0000256" key="2">
    <source>
        <dbReference type="RuleBase" id="RU102079"/>
    </source>
</evidence>
<reference evidence="5" key="1">
    <citation type="submission" date="2025-08" db="UniProtKB">
        <authorList>
            <consortium name="Ensembl"/>
        </authorList>
    </citation>
    <scope>IDENTIFICATION</scope>
</reference>
<dbReference type="PROSITE" id="PS51304">
    <property type="entry name" value="GALECTIN"/>
    <property type="match status" value="1"/>
</dbReference>
<dbReference type="InterPro" id="IPR001079">
    <property type="entry name" value="Galectin_CRD"/>
</dbReference>
<dbReference type="SUPFAM" id="SSF49899">
    <property type="entry name" value="Concanavalin A-like lectins/glucanases"/>
    <property type="match status" value="1"/>
</dbReference>
<dbReference type="Gene3D" id="2.60.120.200">
    <property type="match status" value="1"/>
</dbReference>
<dbReference type="SMART" id="SM00908">
    <property type="entry name" value="Gal-bind_lectin"/>
    <property type="match status" value="1"/>
</dbReference>
<dbReference type="InterPro" id="IPR013320">
    <property type="entry name" value="ConA-like_dom_sf"/>
</dbReference>
<dbReference type="SMART" id="SM00276">
    <property type="entry name" value="GLECT"/>
    <property type="match status" value="1"/>
</dbReference>
<dbReference type="Ensembl" id="ENSAMXT00005007538.1">
    <property type="protein sequence ID" value="ENSAMXP00005006659.1"/>
    <property type="gene ID" value="ENSAMXG00005003966.1"/>
</dbReference>
<keyword evidence="3" id="KW-0812">Transmembrane</keyword>
<sequence>MKCCVRWKRFLIINLSLKRFSGTIICFLLKYHVSFLYRFYVNLYKNNDIAFYFNPQFKEDGKEVIVRNSMVRNNWGTEERELPFFPFTPGEYFEEHLLNFTHRIKEIHQIRKLTVKGDVFVQHVTIDPSTYRFKKNNISPFKDFVILMFFRLSNDIIKI</sequence>
<proteinExistence type="predicted"/>
<dbReference type="PANTHER" id="PTHR11346:SF189">
    <property type="entry name" value="GALECTIN"/>
    <property type="match status" value="1"/>
</dbReference>
<evidence type="ECO:0000313" key="6">
    <source>
        <dbReference type="Proteomes" id="UP000694621"/>
    </source>
</evidence>
<name>A0A8B9H5P4_ASTMX</name>